<keyword evidence="2" id="KW-1185">Reference proteome</keyword>
<proteinExistence type="predicted"/>
<organism evidence="1 2">
    <name type="scientific">Paenibacillus macerans</name>
    <name type="common">Bacillus macerans</name>
    <dbReference type="NCBI Taxonomy" id="44252"/>
    <lineage>
        <taxon>Bacteria</taxon>
        <taxon>Bacillati</taxon>
        <taxon>Bacillota</taxon>
        <taxon>Bacilli</taxon>
        <taxon>Bacillales</taxon>
        <taxon>Paenibacillaceae</taxon>
        <taxon>Paenibacillus</taxon>
    </lineage>
</organism>
<dbReference type="STRING" id="44252.DJ90_3407"/>
<reference evidence="1 2" key="1">
    <citation type="submission" date="2014-04" db="EMBL/GenBank/DDBJ databases">
        <authorList>
            <person name="Bishop-Lilly K.A."/>
            <person name="Broomall S.M."/>
            <person name="Chain P.S."/>
            <person name="Chertkov O."/>
            <person name="Coyne S.R."/>
            <person name="Daligault H.E."/>
            <person name="Davenport K.W."/>
            <person name="Erkkila T."/>
            <person name="Frey K.G."/>
            <person name="Gibbons H.S."/>
            <person name="Gu W."/>
            <person name="Jaissle J."/>
            <person name="Johnson S.L."/>
            <person name="Koroleva G.I."/>
            <person name="Ladner J.T."/>
            <person name="Lo C.-C."/>
            <person name="Minogue T.D."/>
            <person name="Munk C."/>
            <person name="Palacios G.F."/>
            <person name="Redden C.L."/>
            <person name="Rosenzweig C.N."/>
            <person name="Scholz M.B."/>
            <person name="Teshima H."/>
            <person name="Xu Y."/>
        </authorList>
    </citation>
    <scope>NUCLEOTIDE SEQUENCE [LARGE SCALE GENOMIC DNA]</scope>
    <source>
        <strain evidence="1 2">8244</strain>
    </source>
</reference>
<dbReference type="HOGENOM" id="CLU_3293454_0_0_9"/>
<accession>A0A090ZBY2</accession>
<evidence type="ECO:0000313" key="2">
    <source>
        <dbReference type="Proteomes" id="UP000029278"/>
    </source>
</evidence>
<dbReference type="Proteomes" id="UP000029278">
    <property type="component" value="Unassembled WGS sequence"/>
</dbReference>
<sequence length="40" mass="4592">MRYRKEWSVCHTRFRAPHNGLFCVVRTKGGCSFIAGHAVI</sequence>
<name>A0A090ZBY2_PAEMA</name>
<dbReference type="AlphaFoldDB" id="A0A090ZBY2"/>
<protein>
    <submittedName>
        <fullName evidence="1">Uncharacterized protein</fullName>
    </submittedName>
</protein>
<gene>
    <name evidence="1" type="ORF">DJ90_3407</name>
</gene>
<dbReference type="EMBL" id="JMQA01000030">
    <property type="protein sequence ID" value="KFN08102.1"/>
    <property type="molecule type" value="Genomic_DNA"/>
</dbReference>
<comment type="caution">
    <text evidence="1">The sequence shown here is derived from an EMBL/GenBank/DDBJ whole genome shotgun (WGS) entry which is preliminary data.</text>
</comment>
<evidence type="ECO:0000313" key="1">
    <source>
        <dbReference type="EMBL" id="KFN08102.1"/>
    </source>
</evidence>